<feature type="compositionally biased region" description="Basic and acidic residues" evidence="1">
    <location>
        <begin position="92"/>
        <end position="124"/>
    </location>
</feature>
<feature type="region of interest" description="Disordered" evidence="1">
    <location>
        <begin position="514"/>
        <end position="635"/>
    </location>
</feature>
<feature type="compositionally biased region" description="Low complexity" evidence="1">
    <location>
        <begin position="564"/>
        <end position="573"/>
    </location>
</feature>
<protein>
    <submittedName>
        <fullName evidence="2">Uncharacterized protein</fullName>
    </submittedName>
</protein>
<evidence type="ECO:0000313" key="2">
    <source>
        <dbReference type="EMBL" id="USW46987.1"/>
    </source>
</evidence>
<dbReference type="EMBL" id="CP099418">
    <property type="protein sequence ID" value="USW46987.1"/>
    <property type="molecule type" value="Genomic_DNA"/>
</dbReference>
<reference evidence="2" key="1">
    <citation type="submission" date="2022-06" db="EMBL/GenBank/DDBJ databases">
        <title>Complete genome sequences of two strains of the flax pathogen Septoria linicola.</title>
        <authorList>
            <person name="Lapalu N."/>
            <person name="Simon A."/>
            <person name="Demenou B."/>
            <person name="Paumier D."/>
            <person name="Guillot M.-P."/>
            <person name="Gout L."/>
            <person name="Valade R."/>
        </authorList>
    </citation>
    <scope>NUCLEOTIDE SEQUENCE</scope>
    <source>
        <strain evidence="2">SE15195</strain>
    </source>
</reference>
<dbReference type="Proteomes" id="UP001056384">
    <property type="component" value="Chromosome 1"/>
</dbReference>
<feature type="compositionally biased region" description="Low complexity" evidence="1">
    <location>
        <begin position="586"/>
        <end position="605"/>
    </location>
</feature>
<evidence type="ECO:0000313" key="3">
    <source>
        <dbReference type="Proteomes" id="UP001056384"/>
    </source>
</evidence>
<proteinExistence type="predicted"/>
<feature type="compositionally biased region" description="Polar residues" evidence="1">
    <location>
        <begin position="532"/>
        <end position="555"/>
    </location>
</feature>
<sequence>MPLLREALPHLQTRLDLANDDDIEWSIPLSVVIPYLETLQDDSNAQVAVDISGNLACIKKDDVHLMPPRVQIEYWKLRGRQLEQEIAQTSSDKMDLDEHEQVTTQDPGDKMDLDEHKQETEEKDGKDYTFLRETGSMGANSTIYNNILEGSRLAHSLNSAITDTLDTIRLFANARGSTVKEERKRRRVQCIVAGRTNADLLKALCDCGDLDPAHLTRKHIQAAIDNILGSRGNNLARIDKYIADHPSEFRKFTVDRGVEVLDFQETEQALNDHCLHCISEAVLASTAPACTSRDPLNDEGCIQCEVSGASHCRMLCESCTALVLPDQEFSKEEMSNLNDDCEFCVKLDLPIKQLPAKHDGSAWVLNTEDFDKPLRPQGSHLLWDNDGLDLGNAEVAAQLEAFSANHKAILSMTTNELRKIPNAAIRAYKEALQSQDTSAGNVLRDKLQWLYNILASMYNLTGRFNVRNAAALLAQTCHDQLKLHLGNLEPLTSSKELIRLRVVFPLQSNKAQQILSEAPVPGRASDAPSPEQRMTLQRPGTSSNKAVSTGPTSGKPSAGQLSDPKPGAAKPGAGTAGAGKAGAGKAGASKAGRSKGAAFGSSSAPIDSSNKGQRGASRDPASEFSNSTDSQQTQTGIVNLGQTCYRSVMLQVMRNSALVMARVEQGETPQHEIGKAVHLVLEHLSTGNYNGAV</sequence>
<dbReference type="AlphaFoldDB" id="A0A9Q9ADL9"/>
<organism evidence="2 3">
    <name type="scientific">Septoria linicola</name>
    <dbReference type="NCBI Taxonomy" id="215465"/>
    <lineage>
        <taxon>Eukaryota</taxon>
        <taxon>Fungi</taxon>
        <taxon>Dikarya</taxon>
        <taxon>Ascomycota</taxon>
        <taxon>Pezizomycotina</taxon>
        <taxon>Dothideomycetes</taxon>
        <taxon>Dothideomycetidae</taxon>
        <taxon>Mycosphaerellales</taxon>
        <taxon>Mycosphaerellaceae</taxon>
        <taxon>Septoria</taxon>
    </lineage>
</organism>
<keyword evidence="3" id="KW-1185">Reference proteome</keyword>
<feature type="compositionally biased region" description="Polar residues" evidence="1">
    <location>
        <begin position="623"/>
        <end position="635"/>
    </location>
</feature>
<accession>A0A9Q9ADL9</accession>
<evidence type="ECO:0000256" key="1">
    <source>
        <dbReference type="SAM" id="MobiDB-lite"/>
    </source>
</evidence>
<gene>
    <name evidence="2" type="ORF">Slin15195_G003060</name>
</gene>
<feature type="region of interest" description="Disordered" evidence="1">
    <location>
        <begin position="88"/>
        <end position="124"/>
    </location>
</feature>
<name>A0A9Q9ADL9_9PEZI</name>
<feature type="compositionally biased region" description="Gly residues" evidence="1">
    <location>
        <begin position="574"/>
        <end position="585"/>
    </location>
</feature>